<evidence type="ECO:0000313" key="2">
    <source>
        <dbReference type="EMBL" id="GMA85274.1"/>
    </source>
</evidence>
<evidence type="ECO:0008006" key="4">
    <source>
        <dbReference type="Google" id="ProtNLM"/>
    </source>
</evidence>
<evidence type="ECO:0000256" key="1">
    <source>
        <dbReference type="ARBA" id="ARBA00006479"/>
    </source>
</evidence>
<dbReference type="Pfam" id="PF00480">
    <property type="entry name" value="ROK"/>
    <property type="match status" value="1"/>
</dbReference>
<dbReference type="Gene3D" id="3.30.420.40">
    <property type="match status" value="1"/>
</dbReference>
<dbReference type="InterPro" id="IPR000600">
    <property type="entry name" value="ROK"/>
</dbReference>
<dbReference type="SUPFAM" id="SSF53067">
    <property type="entry name" value="Actin-like ATPase domain"/>
    <property type="match status" value="1"/>
</dbReference>
<comment type="caution">
    <text evidence="2">The sequence shown here is derived from an EMBL/GenBank/DDBJ whole genome shotgun (WGS) entry which is preliminary data.</text>
</comment>
<name>A0ABQ6JBV3_9ACTN</name>
<dbReference type="EMBL" id="BSUZ01000001">
    <property type="protein sequence ID" value="GMA85274.1"/>
    <property type="molecule type" value="Genomic_DNA"/>
</dbReference>
<comment type="similarity">
    <text evidence="1">Belongs to the ROK (NagC/XylR) family.</text>
</comment>
<keyword evidence="3" id="KW-1185">Reference proteome</keyword>
<organism evidence="2 3">
    <name type="scientific">Angustibacter aerolatus</name>
    <dbReference type="NCBI Taxonomy" id="1162965"/>
    <lineage>
        <taxon>Bacteria</taxon>
        <taxon>Bacillati</taxon>
        <taxon>Actinomycetota</taxon>
        <taxon>Actinomycetes</taxon>
        <taxon>Kineosporiales</taxon>
        <taxon>Kineosporiaceae</taxon>
    </lineage>
</organism>
<accession>A0ABQ6JBV3</accession>
<dbReference type="InterPro" id="IPR043129">
    <property type="entry name" value="ATPase_NBD"/>
</dbReference>
<protein>
    <recommendedName>
        <fullName evidence="4">ROK family protein</fullName>
    </recommendedName>
</protein>
<evidence type="ECO:0000313" key="3">
    <source>
        <dbReference type="Proteomes" id="UP001157017"/>
    </source>
</evidence>
<dbReference type="PANTHER" id="PTHR18964">
    <property type="entry name" value="ROK (REPRESSOR, ORF, KINASE) FAMILY"/>
    <property type="match status" value="1"/>
</dbReference>
<sequence>MVNPRGRVCRCGSRGCWETEIGSSAVARALKVDSGVEVDLAERLAEVSRPSAGLRTVGRYLGLGLASIVNVLNPEVVVLGGMLRSLYPVVRDEADAVLETSALTAPFEQVRVVVPALGGDAVLVGAAEKAFEAVLADPAGVLATACRDARAALGTAPRRRAAVATDTKVPVQAKASVPA</sequence>
<gene>
    <name evidence="2" type="ORF">GCM10025868_05240</name>
</gene>
<reference evidence="3" key="1">
    <citation type="journal article" date="2019" name="Int. J. Syst. Evol. Microbiol.">
        <title>The Global Catalogue of Microorganisms (GCM) 10K type strain sequencing project: providing services to taxonomists for standard genome sequencing and annotation.</title>
        <authorList>
            <consortium name="The Broad Institute Genomics Platform"/>
            <consortium name="The Broad Institute Genome Sequencing Center for Infectious Disease"/>
            <person name="Wu L."/>
            <person name="Ma J."/>
        </authorList>
    </citation>
    <scope>NUCLEOTIDE SEQUENCE [LARGE SCALE GENOMIC DNA]</scope>
    <source>
        <strain evidence="3">NBRC 108730</strain>
    </source>
</reference>
<dbReference type="PANTHER" id="PTHR18964:SF149">
    <property type="entry name" value="BIFUNCTIONAL UDP-N-ACETYLGLUCOSAMINE 2-EPIMERASE_N-ACETYLMANNOSAMINE KINASE"/>
    <property type="match status" value="1"/>
</dbReference>
<dbReference type="Proteomes" id="UP001157017">
    <property type="component" value="Unassembled WGS sequence"/>
</dbReference>
<proteinExistence type="inferred from homology"/>